<keyword evidence="3" id="KW-1185">Reference proteome</keyword>
<keyword evidence="1" id="KW-0812">Transmembrane</keyword>
<evidence type="ECO:0000256" key="1">
    <source>
        <dbReference type="SAM" id="Phobius"/>
    </source>
</evidence>
<dbReference type="EMBL" id="CP036289">
    <property type="protein sequence ID" value="QDU73302.1"/>
    <property type="molecule type" value="Genomic_DNA"/>
</dbReference>
<keyword evidence="1" id="KW-0472">Membrane</keyword>
<evidence type="ECO:0008006" key="4">
    <source>
        <dbReference type="Google" id="ProtNLM"/>
    </source>
</evidence>
<keyword evidence="1" id="KW-1133">Transmembrane helix</keyword>
<dbReference type="OrthoDB" id="232968at2"/>
<reference evidence="3" key="1">
    <citation type="submission" date="2019-02" db="EMBL/GenBank/DDBJ databases">
        <title>Deep-cultivation of Planctomycetes and their phenomic and genomic characterization uncovers novel biology.</title>
        <authorList>
            <person name="Wiegand S."/>
            <person name="Jogler M."/>
            <person name="Boedeker C."/>
            <person name="Pinto D."/>
            <person name="Vollmers J."/>
            <person name="Rivas-Marin E."/>
            <person name="Kohn T."/>
            <person name="Peeters S.H."/>
            <person name="Heuer A."/>
            <person name="Rast P."/>
            <person name="Oberbeckmann S."/>
            <person name="Bunk B."/>
            <person name="Jeske O."/>
            <person name="Meyerdierks A."/>
            <person name="Storesund J.E."/>
            <person name="Kallscheuer N."/>
            <person name="Luecker S."/>
            <person name="Lage O.M."/>
            <person name="Pohl T."/>
            <person name="Merkel B.J."/>
            <person name="Hornburger P."/>
            <person name="Mueller R.-W."/>
            <person name="Bruemmer F."/>
            <person name="Labrenz M."/>
            <person name="Spormann A.M."/>
            <person name="Op den Camp H."/>
            <person name="Overmann J."/>
            <person name="Amann R."/>
            <person name="Jetten M.S.M."/>
            <person name="Mascher T."/>
            <person name="Medema M.H."/>
            <person name="Devos D.P."/>
            <person name="Kaster A.-K."/>
            <person name="Ovreas L."/>
            <person name="Rohde M."/>
            <person name="Galperin M.Y."/>
            <person name="Jogler C."/>
        </authorList>
    </citation>
    <scope>NUCLEOTIDE SEQUENCE [LARGE SCALE GENOMIC DNA]</scope>
    <source>
        <strain evidence="3">Pan97</strain>
    </source>
</reference>
<sequence length="288" mass="32876">MKHRAATTEDITAQSPRLRSWCVRWSMRGLIVATALACILCGWISYRYRVGRLHEDVATQLLILQAPRPKHRIFNNSPIQLDWNLEETKRVIDPPPGVAAVTGATDLTIAYDVQVRYTPRWMEMTSSGPVFQRLKGIRLTPYIHPDVMRKVLDQIARLDGQVPISIDMPRMHQDLMEDIFTKTQVHTFDARFAKLEPGPLPFLKNSGLVELCLCHTWFSDAAASDLPDTLVSLDLERTAVTDAALPEFARLHRLQYLNLRRTPTSEAAIEKLREAMPECQIAWEPLRN</sequence>
<dbReference type="RefSeq" id="WP_144970022.1">
    <property type="nucleotide sequence ID" value="NZ_CP036289.1"/>
</dbReference>
<evidence type="ECO:0000313" key="3">
    <source>
        <dbReference type="Proteomes" id="UP000318626"/>
    </source>
</evidence>
<proteinExistence type="predicted"/>
<dbReference type="AlphaFoldDB" id="A0A518C262"/>
<name>A0A518C262_9BACT</name>
<evidence type="ECO:0000313" key="2">
    <source>
        <dbReference type="EMBL" id="QDU73302.1"/>
    </source>
</evidence>
<dbReference type="InterPro" id="IPR032675">
    <property type="entry name" value="LRR_dom_sf"/>
</dbReference>
<dbReference type="KEGG" id="bvo:Pan97_02710"/>
<dbReference type="SUPFAM" id="SSF52047">
    <property type="entry name" value="RNI-like"/>
    <property type="match status" value="1"/>
</dbReference>
<dbReference type="Gene3D" id="3.80.10.10">
    <property type="entry name" value="Ribonuclease Inhibitor"/>
    <property type="match status" value="1"/>
</dbReference>
<organism evidence="2 3">
    <name type="scientific">Bremerella volcania</name>
    <dbReference type="NCBI Taxonomy" id="2527984"/>
    <lineage>
        <taxon>Bacteria</taxon>
        <taxon>Pseudomonadati</taxon>
        <taxon>Planctomycetota</taxon>
        <taxon>Planctomycetia</taxon>
        <taxon>Pirellulales</taxon>
        <taxon>Pirellulaceae</taxon>
        <taxon>Bremerella</taxon>
    </lineage>
</organism>
<protein>
    <recommendedName>
        <fullName evidence="4">Leucine Rich repeats (2 copies)</fullName>
    </recommendedName>
</protein>
<dbReference type="Proteomes" id="UP000318626">
    <property type="component" value="Chromosome"/>
</dbReference>
<feature type="transmembrane region" description="Helical" evidence="1">
    <location>
        <begin position="25"/>
        <end position="46"/>
    </location>
</feature>
<accession>A0A518C262</accession>
<gene>
    <name evidence="2" type="ORF">Pan97_02710</name>
</gene>